<dbReference type="InterPro" id="IPR007739">
    <property type="entry name" value="RgpF"/>
</dbReference>
<dbReference type="EMBL" id="JBHSML010000013">
    <property type="protein sequence ID" value="MFC5518079.1"/>
    <property type="molecule type" value="Genomic_DNA"/>
</dbReference>
<gene>
    <name evidence="1" type="ORF">ACFPP9_20035</name>
</gene>
<proteinExistence type="predicted"/>
<evidence type="ECO:0000313" key="1">
    <source>
        <dbReference type="EMBL" id="MFC5518079.1"/>
    </source>
</evidence>
<protein>
    <submittedName>
        <fullName evidence="1">Rhamnan synthesis F family protein</fullName>
    </submittedName>
</protein>
<comment type="caution">
    <text evidence="1">The sequence shown here is derived from an EMBL/GenBank/DDBJ whole genome shotgun (WGS) entry which is preliminary data.</text>
</comment>
<name>A0ABW0Q5Z9_9HYPH</name>
<reference evidence="2" key="1">
    <citation type="journal article" date="2019" name="Int. J. Syst. Evol. Microbiol.">
        <title>The Global Catalogue of Microorganisms (GCM) 10K type strain sequencing project: providing services to taxonomists for standard genome sequencing and annotation.</title>
        <authorList>
            <consortium name="The Broad Institute Genomics Platform"/>
            <consortium name="The Broad Institute Genome Sequencing Center for Infectious Disease"/>
            <person name="Wu L."/>
            <person name="Ma J."/>
        </authorList>
    </citation>
    <scope>NUCLEOTIDE SEQUENCE [LARGE SCALE GENOMIC DNA]</scope>
    <source>
        <strain evidence="2">KACC 12633</strain>
    </source>
</reference>
<keyword evidence="2" id="KW-1185">Reference proteome</keyword>
<sequence>MRIAIVVHLYFHDLWPEFEDALRRVDAPFHLIVTLNELDPDARMRACFGRCQVVVYPNKGRDVGPFMQLLREGFLDGFGFVCKLHGK</sequence>
<organism evidence="1 2">
    <name type="scientific">Kaistia terrae</name>
    <dbReference type="NCBI Taxonomy" id="537017"/>
    <lineage>
        <taxon>Bacteria</taxon>
        <taxon>Pseudomonadati</taxon>
        <taxon>Pseudomonadota</taxon>
        <taxon>Alphaproteobacteria</taxon>
        <taxon>Hyphomicrobiales</taxon>
        <taxon>Kaistiaceae</taxon>
        <taxon>Kaistia</taxon>
    </lineage>
</organism>
<accession>A0ABW0Q5Z9</accession>
<dbReference type="Proteomes" id="UP001596150">
    <property type="component" value="Unassembled WGS sequence"/>
</dbReference>
<dbReference type="Pfam" id="PF05045">
    <property type="entry name" value="RgpF"/>
    <property type="match status" value="1"/>
</dbReference>
<dbReference type="RefSeq" id="WP_266343745.1">
    <property type="nucleotide sequence ID" value="NZ_JAPKNH010000003.1"/>
</dbReference>
<evidence type="ECO:0000313" key="2">
    <source>
        <dbReference type="Proteomes" id="UP001596150"/>
    </source>
</evidence>